<evidence type="ECO:0000259" key="1">
    <source>
        <dbReference type="Pfam" id="PF12728"/>
    </source>
</evidence>
<dbReference type="InterPro" id="IPR041657">
    <property type="entry name" value="HTH_17"/>
</dbReference>
<dbReference type="Proteomes" id="UP000502996">
    <property type="component" value="Chromosome"/>
</dbReference>
<dbReference type="Pfam" id="PF12728">
    <property type="entry name" value="HTH_17"/>
    <property type="match status" value="1"/>
</dbReference>
<reference evidence="2 3" key="1">
    <citation type="submission" date="2020-02" db="EMBL/GenBank/DDBJ databases">
        <title>Full genome sequence of Nocardioides sp. R-3366.</title>
        <authorList>
            <person name="Im W.-T."/>
        </authorList>
    </citation>
    <scope>NUCLEOTIDE SEQUENCE [LARGE SCALE GENOMIC DNA]</scope>
    <source>
        <strain evidence="2 3">R-3366</strain>
    </source>
</reference>
<feature type="domain" description="Helix-turn-helix" evidence="1">
    <location>
        <begin position="23"/>
        <end position="48"/>
    </location>
</feature>
<protein>
    <submittedName>
        <fullName evidence="2">Helix-turn-helix domain-containing protein</fullName>
    </submittedName>
</protein>
<sequence length="85" mass="9264">MAPPLSRTWTRCDIENLGVVTDVRTAAAILGISRSHAYDLINRGEFPFPVLAYGHRKKVPVAGILLHLGFAGDDDDDTTTRTEGL</sequence>
<proteinExistence type="predicted"/>
<organism evidence="2 3">
    <name type="scientific">Nocardioides anomalus</name>
    <dbReference type="NCBI Taxonomy" id="2712223"/>
    <lineage>
        <taxon>Bacteria</taxon>
        <taxon>Bacillati</taxon>
        <taxon>Actinomycetota</taxon>
        <taxon>Actinomycetes</taxon>
        <taxon>Propionibacteriales</taxon>
        <taxon>Nocardioidaceae</taxon>
        <taxon>Nocardioides</taxon>
    </lineage>
</organism>
<keyword evidence="3" id="KW-1185">Reference proteome</keyword>
<dbReference type="AlphaFoldDB" id="A0A6G6W9Q1"/>
<accession>A0A6G6W9Q1</accession>
<dbReference type="KEGG" id="nano:G5V58_04130"/>
<evidence type="ECO:0000313" key="3">
    <source>
        <dbReference type="Proteomes" id="UP000502996"/>
    </source>
</evidence>
<evidence type="ECO:0000313" key="2">
    <source>
        <dbReference type="EMBL" id="QIG42068.1"/>
    </source>
</evidence>
<dbReference type="EMBL" id="CP049257">
    <property type="protein sequence ID" value="QIG42068.1"/>
    <property type="molecule type" value="Genomic_DNA"/>
</dbReference>
<gene>
    <name evidence="2" type="ORF">G5V58_04130</name>
</gene>
<name>A0A6G6W9Q1_9ACTN</name>